<evidence type="ECO:0000313" key="2">
    <source>
        <dbReference type="EMBL" id="CAD8872670.1"/>
    </source>
</evidence>
<protein>
    <submittedName>
        <fullName evidence="2">Uncharacterized protein</fullName>
    </submittedName>
</protein>
<gene>
    <name evidence="2" type="ORF">NSCI0253_LOCUS47027</name>
</gene>
<name>A0A7S1B2S7_NOCSC</name>
<sequence>MTRAFQKVRALFRFTKISRGDDRTEAGTPAEEADEECEDDRTTSEQVRDAIRVFMAELQRARRLDRDAAREASRTSPALQSTPTSRNYDLSTALTADGPCRQGLGASPPQTQEATRRWRL</sequence>
<dbReference type="EMBL" id="HBFQ01066166">
    <property type="protein sequence ID" value="CAD8872670.1"/>
    <property type="molecule type" value="Transcribed_RNA"/>
</dbReference>
<dbReference type="AlphaFoldDB" id="A0A7S1B2S7"/>
<feature type="region of interest" description="Disordered" evidence="1">
    <location>
        <begin position="63"/>
        <end position="120"/>
    </location>
</feature>
<organism evidence="2">
    <name type="scientific">Noctiluca scintillans</name>
    <name type="common">Sea sparkle</name>
    <name type="synonym">Red tide dinoflagellate</name>
    <dbReference type="NCBI Taxonomy" id="2966"/>
    <lineage>
        <taxon>Eukaryota</taxon>
        <taxon>Sar</taxon>
        <taxon>Alveolata</taxon>
        <taxon>Dinophyceae</taxon>
        <taxon>Noctilucales</taxon>
        <taxon>Noctilucaceae</taxon>
        <taxon>Noctiluca</taxon>
    </lineage>
</organism>
<evidence type="ECO:0000256" key="1">
    <source>
        <dbReference type="SAM" id="MobiDB-lite"/>
    </source>
</evidence>
<accession>A0A7S1B2S7</accession>
<feature type="compositionally biased region" description="Basic and acidic residues" evidence="1">
    <location>
        <begin position="63"/>
        <end position="73"/>
    </location>
</feature>
<feature type="region of interest" description="Disordered" evidence="1">
    <location>
        <begin position="16"/>
        <end position="45"/>
    </location>
</feature>
<reference evidence="2" key="1">
    <citation type="submission" date="2021-01" db="EMBL/GenBank/DDBJ databases">
        <authorList>
            <person name="Corre E."/>
            <person name="Pelletier E."/>
            <person name="Niang G."/>
            <person name="Scheremetjew M."/>
            <person name="Finn R."/>
            <person name="Kale V."/>
            <person name="Holt S."/>
            <person name="Cochrane G."/>
            <person name="Meng A."/>
            <person name="Brown T."/>
            <person name="Cohen L."/>
        </authorList>
    </citation>
    <scope>NUCLEOTIDE SEQUENCE</scope>
</reference>
<proteinExistence type="predicted"/>
<feature type="compositionally biased region" description="Polar residues" evidence="1">
    <location>
        <begin position="74"/>
        <end position="94"/>
    </location>
</feature>